<proteinExistence type="predicted"/>
<dbReference type="EMBL" id="LFJN01000003">
    <property type="protein sequence ID" value="KPI44565.1"/>
    <property type="molecule type" value="Genomic_DNA"/>
</dbReference>
<keyword evidence="3" id="KW-1185">Reference proteome</keyword>
<feature type="compositionally biased region" description="Basic residues" evidence="1">
    <location>
        <begin position="37"/>
        <end position="49"/>
    </location>
</feature>
<name>A0A0N1P1A9_9EURO</name>
<protein>
    <submittedName>
        <fullName evidence="2">Uncharacterized protein</fullName>
    </submittedName>
</protein>
<dbReference type="Proteomes" id="UP000038010">
    <property type="component" value="Unassembled WGS sequence"/>
</dbReference>
<dbReference type="STRING" id="1664694.A0A0N1P1A9"/>
<organism evidence="2 3">
    <name type="scientific">Cyphellophora attinorum</name>
    <dbReference type="NCBI Taxonomy" id="1664694"/>
    <lineage>
        <taxon>Eukaryota</taxon>
        <taxon>Fungi</taxon>
        <taxon>Dikarya</taxon>
        <taxon>Ascomycota</taxon>
        <taxon>Pezizomycotina</taxon>
        <taxon>Eurotiomycetes</taxon>
        <taxon>Chaetothyriomycetidae</taxon>
        <taxon>Chaetothyriales</taxon>
        <taxon>Cyphellophoraceae</taxon>
        <taxon>Cyphellophora</taxon>
    </lineage>
</organism>
<gene>
    <name evidence="2" type="ORF">AB675_8666</name>
</gene>
<dbReference type="Pfam" id="PF09495">
    <property type="entry name" value="DUF2462"/>
    <property type="match status" value="1"/>
</dbReference>
<feature type="compositionally biased region" description="Polar residues" evidence="1">
    <location>
        <begin position="50"/>
        <end position="59"/>
    </location>
</feature>
<sequence length="105" mass="10689">MAQGAIKAKPKPSSGAKSSKHTPSGITKKGSLQMNPRKARLQKQAKLSKKLTSGLTAQTERMLGEKAGHLELLGKGRDKSGGGAKGKEGGKAKGGGKGGKQGRKG</sequence>
<dbReference type="RefSeq" id="XP_018004528.1">
    <property type="nucleotide sequence ID" value="XM_018149131.1"/>
</dbReference>
<reference evidence="2 3" key="1">
    <citation type="submission" date="2015-06" db="EMBL/GenBank/DDBJ databases">
        <title>Draft genome of the ant-associated black yeast Phialophora attae CBS 131958.</title>
        <authorList>
            <person name="Moreno L.F."/>
            <person name="Stielow B.J."/>
            <person name="de Hoog S."/>
            <person name="Vicente V.A."/>
            <person name="Weiss V.A."/>
            <person name="de Vries M."/>
            <person name="Cruz L.M."/>
            <person name="Souza E.M."/>
        </authorList>
    </citation>
    <scope>NUCLEOTIDE SEQUENCE [LARGE SCALE GENOMIC DNA]</scope>
    <source>
        <strain evidence="2 3">CBS 131958</strain>
    </source>
</reference>
<dbReference type="AlphaFoldDB" id="A0A0N1P1A9"/>
<dbReference type="GeneID" id="28741011"/>
<dbReference type="InterPro" id="IPR019034">
    <property type="entry name" value="UPF0390"/>
</dbReference>
<evidence type="ECO:0000256" key="1">
    <source>
        <dbReference type="SAM" id="MobiDB-lite"/>
    </source>
</evidence>
<feature type="compositionally biased region" description="Polar residues" evidence="1">
    <location>
        <begin position="21"/>
        <end position="34"/>
    </location>
</feature>
<accession>A0A0N1P1A9</accession>
<dbReference type="VEuPathDB" id="FungiDB:AB675_8666"/>
<evidence type="ECO:0000313" key="2">
    <source>
        <dbReference type="EMBL" id="KPI44565.1"/>
    </source>
</evidence>
<feature type="region of interest" description="Disordered" evidence="1">
    <location>
        <begin position="1"/>
        <end position="105"/>
    </location>
</feature>
<comment type="caution">
    <text evidence="2">The sequence shown here is derived from an EMBL/GenBank/DDBJ whole genome shotgun (WGS) entry which is preliminary data.</text>
</comment>
<feature type="compositionally biased region" description="Basic and acidic residues" evidence="1">
    <location>
        <begin position="62"/>
        <end position="91"/>
    </location>
</feature>
<dbReference type="OrthoDB" id="5239630at2759"/>
<evidence type="ECO:0000313" key="3">
    <source>
        <dbReference type="Proteomes" id="UP000038010"/>
    </source>
</evidence>